<keyword evidence="3" id="KW-1185">Reference proteome</keyword>
<evidence type="ECO:0008006" key="4">
    <source>
        <dbReference type="Google" id="ProtNLM"/>
    </source>
</evidence>
<gene>
    <name evidence="2" type="ORF">I5L79_10825</name>
</gene>
<evidence type="ECO:0000256" key="1">
    <source>
        <dbReference type="SAM" id="MobiDB-lite"/>
    </source>
</evidence>
<proteinExistence type="predicted"/>
<name>A0ABS0L3T7_9BACT</name>
<feature type="region of interest" description="Disordered" evidence="1">
    <location>
        <begin position="126"/>
        <end position="187"/>
    </location>
</feature>
<dbReference type="Proteomes" id="UP000601099">
    <property type="component" value="Unassembled WGS sequence"/>
</dbReference>
<feature type="region of interest" description="Disordered" evidence="1">
    <location>
        <begin position="404"/>
        <end position="424"/>
    </location>
</feature>
<sequence>MTRASLLQILDHVTRISPGEVRELEQLAAAFPYCQTAHLLLAKAAHDQGSMLASQRLRHAATYAADRELLRRLIETTAEPALVDAPAAALVAAVPAESQSEPISTLHEEAAVAELTTVEVSAGVAEPTVLPEVEPAEARTESVAPTTAPEVELVDVTETHPLPEPAAGEVTAESYPAVSSSTEGTSLPAEEALAPLSVEALTEQPDLQPEAEAADEAPLLAAEEPATEEAPAASLIGPDAAAPEIPEDAVETTNQEEAIASLPVAESAEIIPVPALLIPDDLPALPPPIRPPADAGSSRFEYGFEEPEPAAPPIVYELPEAEDENTARTMPAFYADAAVGYGLAGGSRLGYALEPSEALARPLPLDTFFEPDALLLAYAETHRPAPLPTSIDLINRFLKNKPRLKSPATLPPPTDEQADLSVRSTRSVPELASESLAKIMVRQGKVAKAIEIYERLMVRQPEKKAYFADQIQHLKLTE</sequence>
<protein>
    <recommendedName>
        <fullName evidence="4">Tetratricopeptide repeat protein</fullName>
    </recommendedName>
</protein>
<comment type="caution">
    <text evidence="2">The sequence shown here is derived from an EMBL/GenBank/DDBJ whole genome shotgun (WGS) entry which is preliminary data.</text>
</comment>
<dbReference type="EMBL" id="JADWYK010000005">
    <property type="protein sequence ID" value="MBG8554042.1"/>
    <property type="molecule type" value="Genomic_DNA"/>
</dbReference>
<accession>A0ABS0L3T7</accession>
<reference evidence="2 3" key="1">
    <citation type="submission" date="2020-11" db="EMBL/GenBank/DDBJ databases">
        <title>Hymenobacter sp.</title>
        <authorList>
            <person name="Kim M.K."/>
        </authorList>
    </citation>
    <scope>NUCLEOTIDE SEQUENCE [LARGE SCALE GENOMIC DNA]</scope>
    <source>
        <strain evidence="2 3">BT594</strain>
    </source>
</reference>
<evidence type="ECO:0000313" key="3">
    <source>
        <dbReference type="Proteomes" id="UP000601099"/>
    </source>
</evidence>
<evidence type="ECO:0000313" key="2">
    <source>
        <dbReference type="EMBL" id="MBG8554042.1"/>
    </source>
</evidence>
<organism evidence="2 3">
    <name type="scientific">Hymenobacter guriensis</name>
    <dbReference type="NCBI Taxonomy" id="2793065"/>
    <lineage>
        <taxon>Bacteria</taxon>
        <taxon>Pseudomonadati</taxon>
        <taxon>Bacteroidota</taxon>
        <taxon>Cytophagia</taxon>
        <taxon>Cytophagales</taxon>
        <taxon>Hymenobacteraceae</taxon>
        <taxon>Hymenobacter</taxon>
    </lineage>
</organism>
<dbReference type="RefSeq" id="WP_196955061.1">
    <property type="nucleotide sequence ID" value="NZ_JADWYK010000005.1"/>
</dbReference>